<dbReference type="InterPro" id="IPR016024">
    <property type="entry name" value="ARM-type_fold"/>
</dbReference>
<dbReference type="GO" id="GO:0005795">
    <property type="term" value="C:Golgi stack"/>
    <property type="evidence" value="ECO:0007669"/>
    <property type="project" value="TreeGrafter"/>
</dbReference>
<evidence type="ECO:0000256" key="1">
    <source>
        <dbReference type="ARBA" id="ARBA00004555"/>
    </source>
</evidence>
<feature type="domain" description="Uso1/p115-like vesicle tethering protein C-terminal" evidence="7">
    <location>
        <begin position="800"/>
        <end position="924"/>
    </location>
</feature>
<dbReference type="EMBL" id="JACGWL010000013">
    <property type="protein sequence ID" value="KAK4389256.1"/>
    <property type="molecule type" value="Genomic_DNA"/>
</dbReference>
<keyword evidence="3 4" id="KW-0175">Coiled coil</keyword>
<evidence type="ECO:0000259" key="7">
    <source>
        <dbReference type="Pfam" id="PF04871"/>
    </source>
</evidence>
<evidence type="ECO:0000256" key="5">
    <source>
        <dbReference type="SAM" id="MobiDB-lite"/>
    </source>
</evidence>
<reference evidence="8" key="2">
    <citation type="journal article" date="2024" name="Plant">
        <title>Genomic evolution and insights into agronomic trait innovations of Sesamum species.</title>
        <authorList>
            <person name="Miao H."/>
            <person name="Wang L."/>
            <person name="Qu L."/>
            <person name="Liu H."/>
            <person name="Sun Y."/>
            <person name="Le M."/>
            <person name="Wang Q."/>
            <person name="Wei S."/>
            <person name="Zheng Y."/>
            <person name="Lin W."/>
            <person name="Duan Y."/>
            <person name="Cao H."/>
            <person name="Xiong S."/>
            <person name="Wang X."/>
            <person name="Wei L."/>
            <person name="Li C."/>
            <person name="Ma Q."/>
            <person name="Ju M."/>
            <person name="Zhao R."/>
            <person name="Li G."/>
            <person name="Mu C."/>
            <person name="Tian Q."/>
            <person name="Mei H."/>
            <person name="Zhang T."/>
            <person name="Gao T."/>
            <person name="Zhang H."/>
        </authorList>
    </citation>
    <scope>NUCLEOTIDE SEQUENCE</scope>
    <source>
        <strain evidence="8">K16</strain>
    </source>
</reference>
<comment type="caution">
    <text evidence="8">The sequence shown here is derived from an EMBL/GenBank/DDBJ whole genome shotgun (WGS) entry which is preliminary data.</text>
</comment>
<proteinExistence type="predicted"/>
<keyword evidence="2" id="KW-0333">Golgi apparatus</keyword>
<gene>
    <name evidence="8" type="ORF">Sango_2262600</name>
</gene>
<dbReference type="GO" id="GO:0005783">
    <property type="term" value="C:endoplasmic reticulum"/>
    <property type="evidence" value="ECO:0007669"/>
    <property type="project" value="TreeGrafter"/>
</dbReference>
<dbReference type="Gene3D" id="1.25.10.10">
    <property type="entry name" value="Leucine-rich Repeat Variant"/>
    <property type="match status" value="1"/>
</dbReference>
<dbReference type="SUPFAM" id="SSF48371">
    <property type="entry name" value="ARM repeat"/>
    <property type="match status" value="1"/>
</dbReference>
<dbReference type="AlphaFoldDB" id="A0AAE2BL02"/>
<evidence type="ECO:0000256" key="2">
    <source>
        <dbReference type="ARBA" id="ARBA00023034"/>
    </source>
</evidence>
<sequence length="926" mass="102759">MLSRFYALRKLKRFGFVRRCSMDFVSKYQGVVGRVFRNDNSSSSEDSYVERLLDRISNGVLAEDRRSAMVELQSVVAESNAAQLAFGAMGFPVLLSVLKEERDDVEMVRGALETLVSALSPIEHAKASKNEVQPALMNSDLLSREVENISLLLSLLAEEDFYVRYYTLQLLTALLTNSPNRLQEAILTIPRGITRLMDMLMDREVIRNEALLLLTYLTREAEEIQKIVVFEGLLRKYLASSKRKEDCLELLNNLLRNIASNQVLLRETMGFDPLISILKLRGSTYKFTQQKTINLLSVLDTINLLLHGGQQTDPGKDTNGVANKTVLVQKKVLDHLLVLGVESQWAPVAVRCMALQCIGDLVVSHPKNCDALASKVIGEEPHVEPALNSILRIILRTPSVQEFVAADYVFKSYCEKNPDGQRMLASTLTPQPHSMVNAPFEDDVNMSFGSMLLHGLILSESDGDLEACCRAASVLSHVLKDNIQCKEKVLQIELEAPRPSLGAPEPLMHRMVKYLALASSMVKDGKAGTSGPMYIQPIILKLLVIWLFGCPSAVQCFLDSRPHLTYLLELISDQTATVCVRGLAAVLLGECVIYNKTSDSGKSAFSIVDAISQKIGLTAYFLKFDEMQTSLLFTSAKPALARKPLTRSTAASMSEIEDVDENETTDQKNEDHPVLAMVLDSQFVFFVKELEANIREQIVEIYSRPKSQVAVVPAELEQNSGESDKEYIKRLKRFVEKQCLEIQDLLSRNATLAENAAKTGASGSSQLEHRGTAGSERVLVETLRRDLHETSQRLEALKAEKARIEVEASTHQNLAAKLESDLKSLSDAYNSLEQANFQLEHEVKALKSGGALPIPDIEEIKAEAREEAQKESEAELSDLLVCLGQEQSKVEKLGARLLELGEDVDKLLEGIGDDMGVPDDDEDEAE</sequence>
<protein>
    <submittedName>
        <fullName evidence="8">Golgin candidate 6</fullName>
    </submittedName>
</protein>
<dbReference type="GO" id="GO:0048280">
    <property type="term" value="P:vesicle fusion with Golgi apparatus"/>
    <property type="evidence" value="ECO:0007669"/>
    <property type="project" value="InterPro"/>
</dbReference>
<accession>A0AAE2BL02</accession>
<evidence type="ECO:0000313" key="9">
    <source>
        <dbReference type="Proteomes" id="UP001289374"/>
    </source>
</evidence>
<organism evidence="8 9">
    <name type="scientific">Sesamum angolense</name>
    <dbReference type="NCBI Taxonomy" id="2727404"/>
    <lineage>
        <taxon>Eukaryota</taxon>
        <taxon>Viridiplantae</taxon>
        <taxon>Streptophyta</taxon>
        <taxon>Embryophyta</taxon>
        <taxon>Tracheophyta</taxon>
        <taxon>Spermatophyta</taxon>
        <taxon>Magnoliopsida</taxon>
        <taxon>eudicotyledons</taxon>
        <taxon>Gunneridae</taxon>
        <taxon>Pentapetalae</taxon>
        <taxon>asterids</taxon>
        <taxon>lamiids</taxon>
        <taxon>Lamiales</taxon>
        <taxon>Pedaliaceae</taxon>
        <taxon>Sesamum</taxon>
    </lineage>
</organism>
<dbReference type="InterPro" id="IPR011989">
    <property type="entry name" value="ARM-like"/>
</dbReference>
<dbReference type="InterPro" id="IPR006953">
    <property type="entry name" value="Vesicle_Uso1_P115_head"/>
</dbReference>
<name>A0AAE2BL02_9LAMI</name>
<dbReference type="GO" id="GO:0048211">
    <property type="term" value="P:Golgi vesicle docking"/>
    <property type="evidence" value="ECO:0007669"/>
    <property type="project" value="TreeGrafter"/>
</dbReference>
<evidence type="ECO:0000256" key="3">
    <source>
        <dbReference type="ARBA" id="ARBA00023054"/>
    </source>
</evidence>
<feature type="compositionally biased region" description="Acidic residues" evidence="5">
    <location>
        <begin position="655"/>
        <end position="664"/>
    </location>
</feature>
<dbReference type="Proteomes" id="UP001289374">
    <property type="component" value="Unassembled WGS sequence"/>
</dbReference>
<dbReference type="PANTHER" id="PTHR10013">
    <property type="entry name" value="GENERAL VESICULAR TRANSPORT FACTOR P115"/>
    <property type="match status" value="1"/>
</dbReference>
<feature type="domain" description="Vesicle tethering protein Uso1/P115-like head" evidence="6">
    <location>
        <begin position="383"/>
        <end position="698"/>
    </location>
</feature>
<feature type="region of interest" description="Disordered" evidence="5">
    <location>
        <begin position="651"/>
        <end position="671"/>
    </location>
</feature>
<dbReference type="PANTHER" id="PTHR10013:SF0">
    <property type="entry name" value="GENERAL VESICULAR TRANSPORT FACTOR P115"/>
    <property type="match status" value="1"/>
</dbReference>
<dbReference type="Pfam" id="PF04871">
    <property type="entry name" value="Uso1_p115_C"/>
    <property type="match status" value="1"/>
</dbReference>
<dbReference type="GO" id="GO:0000139">
    <property type="term" value="C:Golgi membrane"/>
    <property type="evidence" value="ECO:0007669"/>
    <property type="project" value="InterPro"/>
</dbReference>
<dbReference type="Pfam" id="PF04869">
    <property type="entry name" value="Uso1_p115_head"/>
    <property type="match status" value="1"/>
</dbReference>
<feature type="coiled-coil region" evidence="4">
    <location>
        <begin position="780"/>
        <end position="877"/>
    </location>
</feature>
<dbReference type="GO" id="GO:0012507">
    <property type="term" value="C:ER to Golgi transport vesicle membrane"/>
    <property type="evidence" value="ECO:0007669"/>
    <property type="project" value="TreeGrafter"/>
</dbReference>
<reference evidence="8" key="1">
    <citation type="submission" date="2020-06" db="EMBL/GenBank/DDBJ databases">
        <authorList>
            <person name="Li T."/>
            <person name="Hu X."/>
            <person name="Zhang T."/>
            <person name="Song X."/>
            <person name="Zhang H."/>
            <person name="Dai N."/>
            <person name="Sheng W."/>
            <person name="Hou X."/>
            <person name="Wei L."/>
        </authorList>
    </citation>
    <scope>NUCLEOTIDE SEQUENCE</scope>
    <source>
        <strain evidence="8">K16</strain>
        <tissue evidence="8">Leaf</tissue>
    </source>
</reference>
<dbReference type="InterPro" id="IPR006955">
    <property type="entry name" value="Uso1_p115_C"/>
</dbReference>
<dbReference type="InterPro" id="IPR024095">
    <property type="entry name" value="Vesicle_P115"/>
</dbReference>
<evidence type="ECO:0000256" key="4">
    <source>
        <dbReference type="SAM" id="Coils"/>
    </source>
</evidence>
<evidence type="ECO:0000313" key="8">
    <source>
        <dbReference type="EMBL" id="KAK4389256.1"/>
    </source>
</evidence>
<dbReference type="GO" id="GO:0006886">
    <property type="term" value="P:intracellular protein transport"/>
    <property type="evidence" value="ECO:0007669"/>
    <property type="project" value="InterPro"/>
</dbReference>
<dbReference type="GO" id="GO:0006888">
    <property type="term" value="P:endoplasmic reticulum to Golgi vesicle-mediated transport"/>
    <property type="evidence" value="ECO:0007669"/>
    <property type="project" value="TreeGrafter"/>
</dbReference>
<comment type="subcellular location">
    <subcellularLocation>
        <location evidence="1">Golgi apparatus</location>
    </subcellularLocation>
</comment>
<dbReference type="FunFam" id="1.25.10.10:FF:000234">
    <property type="entry name" value="Golgin candidate 6"/>
    <property type="match status" value="1"/>
</dbReference>
<keyword evidence="9" id="KW-1185">Reference proteome</keyword>
<evidence type="ECO:0000259" key="6">
    <source>
        <dbReference type="Pfam" id="PF04869"/>
    </source>
</evidence>